<evidence type="ECO:0000313" key="1">
    <source>
        <dbReference type="EMBL" id="KAK2947117.1"/>
    </source>
</evidence>
<dbReference type="EMBL" id="JARBJD010000210">
    <property type="protein sequence ID" value="KAK2947117.1"/>
    <property type="molecule type" value="Genomic_DNA"/>
</dbReference>
<dbReference type="Gene3D" id="2.160.20.10">
    <property type="entry name" value="Single-stranded right-handed beta-helix, Pectin lyase-like"/>
    <property type="match status" value="1"/>
</dbReference>
<organism evidence="1 2">
    <name type="scientific">Blattamonas nauphoetae</name>
    <dbReference type="NCBI Taxonomy" id="2049346"/>
    <lineage>
        <taxon>Eukaryota</taxon>
        <taxon>Metamonada</taxon>
        <taxon>Preaxostyla</taxon>
        <taxon>Oxymonadida</taxon>
        <taxon>Blattamonas</taxon>
    </lineage>
</organism>
<name>A0ABQ9X5R6_9EUKA</name>
<evidence type="ECO:0000313" key="2">
    <source>
        <dbReference type="Proteomes" id="UP001281761"/>
    </source>
</evidence>
<keyword evidence="2" id="KW-1185">Reference proteome</keyword>
<gene>
    <name evidence="1" type="ORF">BLNAU_17969</name>
</gene>
<proteinExistence type="predicted"/>
<dbReference type="Proteomes" id="UP001281761">
    <property type="component" value="Unassembled WGS sequence"/>
</dbReference>
<protein>
    <submittedName>
        <fullName evidence="1">Uncharacterized protein</fullName>
    </submittedName>
</protein>
<accession>A0ABQ9X5R6</accession>
<reference evidence="1 2" key="1">
    <citation type="journal article" date="2022" name="bioRxiv">
        <title>Genomics of Preaxostyla Flagellates Illuminates Evolutionary Transitions and the Path Towards Mitochondrial Loss.</title>
        <authorList>
            <person name="Novak L.V.F."/>
            <person name="Treitli S.C."/>
            <person name="Pyrih J."/>
            <person name="Halakuc P."/>
            <person name="Pipaliya S.V."/>
            <person name="Vacek V."/>
            <person name="Brzon O."/>
            <person name="Soukal P."/>
            <person name="Eme L."/>
            <person name="Dacks J.B."/>
            <person name="Karnkowska A."/>
            <person name="Elias M."/>
            <person name="Hampl V."/>
        </authorList>
    </citation>
    <scope>NUCLEOTIDE SEQUENCE [LARGE SCALE GENOMIC DNA]</scope>
    <source>
        <strain evidence="1">NAU3</strain>
        <tissue evidence="1">Gut</tissue>
    </source>
</reference>
<dbReference type="SUPFAM" id="SSF51126">
    <property type="entry name" value="Pectin lyase-like"/>
    <property type="match status" value="1"/>
</dbReference>
<comment type="caution">
    <text evidence="1">The sequence shown here is derived from an EMBL/GenBank/DDBJ whole genome shotgun (WGS) entry which is preliminary data.</text>
</comment>
<sequence length="846" mass="90823">MANNLHEASICLSNRFISLIGHAETRIVPSSNKADPLFTLHNCTFSLKNSQLFPHEYAFRLDFSYLSLVQTTLHVISPCSPIVSSHSQVILESITISSPSHYLSSFVECDTTPNEVTALQMYIHDHIISRGSPVFASVDTRIVRQMNNKLANLTQLGSTTAKHSSSYPTQTMMLGSTMCCVESPLYGCVISDINTGGKFLLLNSTFTLSTASYMNQEYTHENRLNDISSESSLSFTNCTFTSCSTEGGGGGFYYFRHSGALTVTDCKFFSCRARIDGGAFATYYARSAQLSNTLFDACRAQGIAGGPVMNGGTETCEITFSNFTECYGEKGSGLHRNTQSQVDSLTQFSNCRIVGCVSKNGASFQTVASCGCVYFDTIKHLSAHSNLFTQNQVGSQGLVLSIVHLPIFSFDVRDNTFEANTLTPVGTVYPDALYDVMESISSNIILERSWILTGSLFSTPTDLDAISDSGSPLRVCLQTSSASATYTVPSSFSYPYLFHVSNQTTFTILSSFSLNLEDCPSAGICSVSEGASATISLTSLTPSTSPTDANLFVVDNANLTFHDTNLQTLVFSSKSVLNVKGASTVLVSGVTTSSITQSSPTAEGGCFLCVEGQSTASVTISNSLFGDCSTPGHGGWGRCDFGEEGQLIIEDSSFGQDCAQGNGHRLFVSHSHLNIFVQSVDWTVFGVPTVLPQTKDDADALLGLVFGMESEESFGSILLYLFPHSADDDAVHVHSSGHSHLNCGKKQLPCLKLTDSLTKVKGDQGIMVDSSLTLSNQVVIVNRTMRIKSSTPATTILTLALSSSFVVEEETLRFSLITLQLDSTLSSTPFVVCGGSLILTNTSTGI</sequence>
<dbReference type="InterPro" id="IPR012334">
    <property type="entry name" value="Pectin_lyas_fold"/>
</dbReference>
<dbReference type="InterPro" id="IPR011050">
    <property type="entry name" value="Pectin_lyase_fold/virulence"/>
</dbReference>